<dbReference type="EMBL" id="BAABFR010000014">
    <property type="protein sequence ID" value="GAA4388178.1"/>
    <property type="molecule type" value="Genomic_DNA"/>
</dbReference>
<gene>
    <name evidence="2" type="ORF">GCM10023147_13470</name>
</gene>
<reference evidence="3" key="1">
    <citation type="journal article" date="2019" name="Int. J. Syst. Evol. Microbiol.">
        <title>The Global Catalogue of Microorganisms (GCM) 10K type strain sequencing project: providing services to taxonomists for standard genome sequencing and annotation.</title>
        <authorList>
            <consortium name="The Broad Institute Genomics Platform"/>
            <consortium name="The Broad Institute Genome Sequencing Center for Infectious Disease"/>
            <person name="Wu L."/>
            <person name="Ma J."/>
        </authorList>
    </citation>
    <scope>NUCLEOTIDE SEQUENCE [LARGE SCALE GENOMIC DNA]</scope>
    <source>
        <strain evidence="3">JCM 17688</strain>
    </source>
</reference>
<dbReference type="RefSeq" id="WP_385923096.1">
    <property type="nucleotide sequence ID" value="NZ_JBHTGI010000001.1"/>
</dbReference>
<feature type="compositionally biased region" description="Basic and acidic residues" evidence="1">
    <location>
        <begin position="1"/>
        <end position="13"/>
    </location>
</feature>
<evidence type="ECO:0000313" key="2">
    <source>
        <dbReference type="EMBL" id="GAA4388178.1"/>
    </source>
</evidence>
<accession>A0ABP8JBB5</accession>
<evidence type="ECO:0000313" key="3">
    <source>
        <dbReference type="Proteomes" id="UP001500635"/>
    </source>
</evidence>
<name>A0ABP8JBB5_9ACTN</name>
<sequence>MREVDIVGDEAHTARVPGAPDRRRQDGEAHGGHERVRGDRARQAQGPTDVLLVDHAVQQSYSGSESTRERARACVRSG</sequence>
<comment type="caution">
    <text evidence="2">The sequence shown here is derived from an EMBL/GenBank/DDBJ whole genome shotgun (WGS) entry which is preliminary data.</text>
</comment>
<feature type="region of interest" description="Disordered" evidence="1">
    <location>
        <begin position="1"/>
        <end position="78"/>
    </location>
</feature>
<proteinExistence type="predicted"/>
<organism evidence="2 3">
    <name type="scientific">Tsukamurella soli</name>
    <dbReference type="NCBI Taxonomy" id="644556"/>
    <lineage>
        <taxon>Bacteria</taxon>
        <taxon>Bacillati</taxon>
        <taxon>Actinomycetota</taxon>
        <taxon>Actinomycetes</taxon>
        <taxon>Mycobacteriales</taxon>
        <taxon>Tsukamurellaceae</taxon>
        <taxon>Tsukamurella</taxon>
    </lineage>
</organism>
<protein>
    <submittedName>
        <fullName evidence="2">Uncharacterized protein</fullName>
    </submittedName>
</protein>
<feature type="compositionally biased region" description="Basic and acidic residues" evidence="1">
    <location>
        <begin position="20"/>
        <end position="42"/>
    </location>
</feature>
<keyword evidence="3" id="KW-1185">Reference proteome</keyword>
<dbReference type="Proteomes" id="UP001500635">
    <property type="component" value="Unassembled WGS sequence"/>
</dbReference>
<evidence type="ECO:0000256" key="1">
    <source>
        <dbReference type="SAM" id="MobiDB-lite"/>
    </source>
</evidence>